<name>A0AAV4NE79_9ARAC</name>
<sequence>MKPDFCPPSLLPSFFIATAATCYFIPSKNFLQRRIVCAPEVSRAKNEQDICVQLNEYYHFMNRQLFESVKPNSLKESPNVTLYVRQAPSQVLPK</sequence>
<accession>A0AAV4NE79</accession>
<dbReference type="Proteomes" id="UP001054837">
    <property type="component" value="Unassembled WGS sequence"/>
</dbReference>
<evidence type="ECO:0000313" key="1">
    <source>
        <dbReference type="EMBL" id="GIX81719.1"/>
    </source>
</evidence>
<dbReference type="AlphaFoldDB" id="A0AAV4NE79"/>
<protein>
    <submittedName>
        <fullName evidence="1">Uncharacterized protein</fullName>
    </submittedName>
</protein>
<reference evidence="1 2" key="1">
    <citation type="submission" date="2021-06" db="EMBL/GenBank/DDBJ databases">
        <title>Caerostris darwini draft genome.</title>
        <authorList>
            <person name="Kono N."/>
            <person name="Arakawa K."/>
        </authorList>
    </citation>
    <scope>NUCLEOTIDE SEQUENCE [LARGE SCALE GENOMIC DNA]</scope>
</reference>
<gene>
    <name evidence="1" type="ORF">CDAR_283871</name>
</gene>
<proteinExistence type="predicted"/>
<comment type="caution">
    <text evidence="1">The sequence shown here is derived from an EMBL/GenBank/DDBJ whole genome shotgun (WGS) entry which is preliminary data.</text>
</comment>
<dbReference type="EMBL" id="BPLQ01001430">
    <property type="protein sequence ID" value="GIX81719.1"/>
    <property type="molecule type" value="Genomic_DNA"/>
</dbReference>
<keyword evidence="2" id="KW-1185">Reference proteome</keyword>
<evidence type="ECO:0000313" key="2">
    <source>
        <dbReference type="Proteomes" id="UP001054837"/>
    </source>
</evidence>
<organism evidence="1 2">
    <name type="scientific">Caerostris darwini</name>
    <dbReference type="NCBI Taxonomy" id="1538125"/>
    <lineage>
        <taxon>Eukaryota</taxon>
        <taxon>Metazoa</taxon>
        <taxon>Ecdysozoa</taxon>
        <taxon>Arthropoda</taxon>
        <taxon>Chelicerata</taxon>
        <taxon>Arachnida</taxon>
        <taxon>Araneae</taxon>
        <taxon>Araneomorphae</taxon>
        <taxon>Entelegynae</taxon>
        <taxon>Araneoidea</taxon>
        <taxon>Araneidae</taxon>
        <taxon>Caerostris</taxon>
    </lineage>
</organism>